<evidence type="ECO:0000256" key="1">
    <source>
        <dbReference type="SAM" id="MobiDB-lite"/>
    </source>
</evidence>
<reference evidence="3" key="1">
    <citation type="submission" date="2016-06" db="EMBL/GenBank/DDBJ databases">
        <authorList>
            <person name="Varghese N."/>
            <person name="Submissions Spin"/>
        </authorList>
    </citation>
    <scope>NUCLEOTIDE SEQUENCE [LARGE SCALE GENOMIC DNA]</scope>
    <source>
        <strain evidence="3">DSM 43168</strain>
    </source>
</reference>
<feature type="region of interest" description="Disordered" evidence="1">
    <location>
        <begin position="1"/>
        <end position="55"/>
    </location>
</feature>
<feature type="compositionally biased region" description="Basic and acidic residues" evidence="1">
    <location>
        <begin position="32"/>
        <end position="55"/>
    </location>
</feature>
<dbReference type="Proteomes" id="UP000183585">
    <property type="component" value="Unassembled WGS sequence"/>
</dbReference>
<name>A0A1C4TX15_9ACTN</name>
<evidence type="ECO:0000313" key="2">
    <source>
        <dbReference type="EMBL" id="SCE63980.1"/>
    </source>
</evidence>
<dbReference type="EMBL" id="FMCT01000001">
    <property type="protein sequence ID" value="SCE63980.1"/>
    <property type="molecule type" value="Genomic_DNA"/>
</dbReference>
<evidence type="ECO:0000313" key="3">
    <source>
        <dbReference type="Proteomes" id="UP000183585"/>
    </source>
</evidence>
<proteinExistence type="predicted"/>
<protein>
    <submittedName>
        <fullName evidence="2">Uncharacterized protein</fullName>
    </submittedName>
</protein>
<keyword evidence="3" id="KW-1185">Reference proteome</keyword>
<accession>A0A1C4TX15</accession>
<dbReference type="RefSeq" id="WP_256095267.1">
    <property type="nucleotide sequence ID" value="NZ_FMCT01000001.1"/>
</dbReference>
<sequence>MGDTGPVEGSRGEQIQQAEREAARQRILAQAEAERIPAEETTRAVPDRRWRRERP</sequence>
<dbReference type="AlphaFoldDB" id="A0A1C4TX15"/>
<gene>
    <name evidence="2" type="ORF">GA0070563_10156</name>
</gene>
<organism evidence="2 3">
    <name type="scientific">Micromonospora carbonacea</name>
    <dbReference type="NCBI Taxonomy" id="47853"/>
    <lineage>
        <taxon>Bacteria</taxon>
        <taxon>Bacillati</taxon>
        <taxon>Actinomycetota</taxon>
        <taxon>Actinomycetes</taxon>
        <taxon>Micromonosporales</taxon>
        <taxon>Micromonosporaceae</taxon>
        <taxon>Micromonospora</taxon>
    </lineage>
</organism>